<dbReference type="STRING" id="582851.GCA_900162665_02142"/>
<name>A0A511ZPF1_9BACI</name>
<accession>A0A511ZPF1</accession>
<gene>
    <name evidence="1" type="ORF">OSO01_40640</name>
</gene>
<sequence length="76" mass="9022">MVIYYGCRHCGKELGVLNHTEIDLSLRFLDLIEEQDISEMIVFEKDGDFRLEVICEHCQQALETHPDYHELDHFLQ</sequence>
<dbReference type="Proteomes" id="UP000321558">
    <property type="component" value="Unassembled WGS sequence"/>
</dbReference>
<dbReference type="Pfam" id="PF10955">
    <property type="entry name" value="Fin"/>
    <property type="match status" value="1"/>
</dbReference>
<comment type="caution">
    <text evidence="1">The sequence shown here is derived from an EMBL/GenBank/DDBJ whole genome shotgun (WGS) entry which is preliminary data.</text>
</comment>
<keyword evidence="2" id="KW-1185">Reference proteome</keyword>
<evidence type="ECO:0000313" key="2">
    <source>
        <dbReference type="Proteomes" id="UP000321558"/>
    </source>
</evidence>
<proteinExistence type="predicted"/>
<dbReference type="OrthoDB" id="2084556at2"/>
<protein>
    <submittedName>
        <fullName evidence="1">Peptide ABC transporter permease</fullName>
    </submittedName>
</protein>
<reference evidence="1 2" key="1">
    <citation type="submission" date="2019-07" db="EMBL/GenBank/DDBJ databases">
        <title>Whole genome shotgun sequence of Oceanobacillus sojae NBRC 105379.</title>
        <authorList>
            <person name="Hosoyama A."/>
            <person name="Uohara A."/>
            <person name="Ohji S."/>
            <person name="Ichikawa N."/>
        </authorList>
    </citation>
    <scope>NUCLEOTIDE SEQUENCE [LARGE SCALE GENOMIC DNA]</scope>
    <source>
        <strain evidence="1 2">NBRC 105379</strain>
    </source>
</reference>
<dbReference type="AlphaFoldDB" id="A0A511ZPF1"/>
<organism evidence="1 2">
    <name type="scientific">Oceanobacillus sojae</name>
    <dbReference type="NCBI Taxonomy" id="582851"/>
    <lineage>
        <taxon>Bacteria</taxon>
        <taxon>Bacillati</taxon>
        <taxon>Bacillota</taxon>
        <taxon>Bacilli</taxon>
        <taxon>Bacillales</taxon>
        <taxon>Bacillaceae</taxon>
        <taxon>Oceanobacillus</taxon>
    </lineage>
</organism>
<dbReference type="GO" id="GO:0010468">
    <property type="term" value="P:regulation of gene expression"/>
    <property type="evidence" value="ECO:0007669"/>
    <property type="project" value="InterPro"/>
</dbReference>
<evidence type="ECO:0000313" key="1">
    <source>
        <dbReference type="EMBL" id="GEN89325.1"/>
    </source>
</evidence>
<dbReference type="EMBL" id="BJYM01000021">
    <property type="protein sequence ID" value="GEN89325.1"/>
    <property type="molecule type" value="Genomic_DNA"/>
</dbReference>
<dbReference type="RefSeq" id="WP_147212228.1">
    <property type="nucleotide sequence ID" value="NZ_BJYM01000021.1"/>
</dbReference>
<dbReference type="InterPro" id="IPR020115">
    <property type="entry name" value="Fin"/>
</dbReference>